<evidence type="ECO:0000256" key="1">
    <source>
        <dbReference type="SAM" id="MobiDB-lite"/>
    </source>
</evidence>
<dbReference type="Proteomes" id="UP000682877">
    <property type="component" value="Chromosome 8"/>
</dbReference>
<evidence type="ECO:0000313" key="4">
    <source>
        <dbReference type="Proteomes" id="UP000682877"/>
    </source>
</evidence>
<organism evidence="3 4">
    <name type="scientific">Arabidopsis arenosa</name>
    <name type="common">Sand rock-cress</name>
    <name type="synonym">Cardaminopsis arenosa</name>
    <dbReference type="NCBI Taxonomy" id="38785"/>
    <lineage>
        <taxon>Eukaryota</taxon>
        <taxon>Viridiplantae</taxon>
        <taxon>Streptophyta</taxon>
        <taxon>Embryophyta</taxon>
        <taxon>Tracheophyta</taxon>
        <taxon>Spermatophyta</taxon>
        <taxon>Magnoliopsida</taxon>
        <taxon>eudicotyledons</taxon>
        <taxon>Gunneridae</taxon>
        <taxon>Pentapetalae</taxon>
        <taxon>rosids</taxon>
        <taxon>malvids</taxon>
        <taxon>Brassicales</taxon>
        <taxon>Brassicaceae</taxon>
        <taxon>Camelineae</taxon>
        <taxon>Arabidopsis</taxon>
    </lineage>
</organism>
<evidence type="ECO:0000259" key="2">
    <source>
        <dbReference type="Pfam" id="PF14111"/>
    </source>
</evidence>
<feature type="region of interest" description="Disordered" evidence="1">
    <location>
        <begin position="312"/>
        <end position="356"/>
    </location>
</feature>
<feature type="region of interest" description="Disordered" evidence="1">
    <location>
        <begin position="372"/>
        <end position="454"/>
    </location>
</feature>
<feature type="region of interest" description="Disordered" evidence="1">
    <location>
        <begin position="272"/>
        <end position="295"/>
    </location>
</feature>
<gene>
    <name evidence="3" type="ORF">AARE701A_LOCUS20776</name>
</gene>
<feature type="compositionally biased region" description="Acidic residues" evidence="1">
    <location>
        <begin position="372"/>
        <end position="385"/>
    </location>
</feature>
<feature type="region of interest" description="Disordered" evidence="1">
    <location>
        <begin position="1"/>
        <end position="44"/>
    </location>
</feature>
<proteinExistence type="predicted"/>
<dbReference type="InterPro" id="IPR040256">
    <property type="entry name" value="At4g02000-like"/>
</dbReference>
<protein>
    <recommendedName>
        <fullName evidence="2">DUF4283 domain-containing protein</fullName>
    </recommendedName>
</protein>
<sequence length="454" mass="49922">MQQPAASPGHPGEVSAPEKGTGSQEKVIESQEVGFSGSQQETKQDLNLVEVSTGDSTDLRTVVSKEKVSTVVRAAGIPEKKSWVQVAQKHVFTKQKFVVEAVDGQERVVVPKEVFVGAKPLWEDFVIGKFLSTKAPHVGKIHMIVNKIWRLGDKTTLIDVFEVNETTVKFRIRNEGMRHRILNRGMWNIMDLPMVVSKWSPFAEEAQPAMKSIQLWVTLKDVPSSLFTDKGLEFLSSAVGRPKRLHPKTEACLLWEWGHLRDSCLAEARKIAQDQKNPTVSSVSDTELATKVSTPAPEQNVAVEIVSVPNSIEGQNGNVASPADGVEQGSDDQGWITPPKTSRSPSKRSEGPKYGEVSILSNTYSALEMVDEVGEEAKDEEEVGGEVETQTTQASQEEVQKSDQMVSSRGVNLPLRQSLPRGSKTAHKTVSVSSTQSARIIPKDQSKRTHPKHH</sequence>
<feature type="domain" description="DUF4283" evidence="2">
    <location>
        <begin position="121"/>
        <end position="202"/>
    </location>
</feature>
<name>A0A8S2B676_ARAAE</name>
<keyword evidence="4" id="KW-1185">Reference proteome</keyword>
<reference evidence="3" key="1">
    <citation type="submission" date="2021-01" db="EMBL/GenBank/DDBJ databases">
        <authorList>
            <person name="Bezrukov I."/>
        </authorList>
    </citation>
    <scope>NUCLEOTIDE SEQUENCE</scope>
</reference>
<dbReference type="Pfam" id="PF14111">
    <property type="entry name" value="DUF4283"/>
    <property type="match status" value="1"/>
</dbReference>
<feature type="compositionally biased region" description="Polar residues" evidence="1">
    <location>
        <begin position="389"/>
        <end position="410"/>
    </location>
</feature>
<dbReference type="PANTHER" id="PTHR31286">
    <property type="entry name" value="GLYCINE-RICH CELL WALL STRUCTURAL PROTEIN 1.8-LIKE"/>
    <property type="match status" value="1"/>
</dbReference>
<dbReference type="PANTHER" id="PTHR31286:SF148">
    <property type="entry name" value="DUF4283 DOMAIN-CONTAINING PROTEIN"/>
    <property type="match status" value="1"/>
</dbReference>
<feature type="compositionally biased region" description="Polar residues" evidence="1">
    <location>
        <begin position="274"/>
        <end position="295"/>
    </location>
</feature>
<dbReference type="AlphaFoldDB" id="A0A8S2B676"/>
<evidence type="ECO:0000313" key="3">
    <source>
        <dbReference type="EMBL" id="CAE6224908.1"/>
    </source>
</evidence>
<accession>A0A8S2B676</accession>
<dbReference type="EMBL" id="LR999458">
    <property type="protein sequence ID" value="CAE6224908.1"/>
    <property type="molecule type" value="Genomic_DNA"/>
</dbReference>
<dbReference type="InterPro" id="IPR025558">
    <property type="entry name" value="DUF4283"/>
</dbReference>
<feature type="compositionally biased region" description="Polar residues" evidence="1">
    <location>
        <begin position="428"/>
        <end position="438"/>
    </location>
</feature>